<gene>
    <name evidence="1" type="ORF">NQ317_009423</name>
</gene>
<name>A0ABQ9J8U3_9CUCU</name>
<dbReference type="Proteomes" id="UP001162164">
    <property type="component" value="Unassembled WGS sequence"/>
</dbReference>
<keyword evidence="2" id="KW-1185">Reference proteome</keyword>
<protein>
    <submittedName>
        <fullName evidence="1">Uncharacterized protein</fullName>
    </submittedName>
</protein>
<evidence type="ECO:0000313" key="2">
    <source>
        <dbReference type="Proteomes" id="UP001162164"/>
    </source>
</evidence>
<accession>A0ABQ9J8U3</accession>
<proteinExistence type="predicted"/>
<sequence>MRRHPVLLHPHIIGWFVLSPCKEHIIALLEKTINFLWQDVVQLSEEPICTPFVKRFFFPATLAAPPVESCPPDSILFEIECKCNPESCMKPPCLSTLTIAKNGSDVPGFCCPIYDCVDCSNDTLIDGRCPCAPEAVLNLKNQCECVDLEKQLVKWKVHMRPLEMRNPFRYATRNPSP</sequence>
<evidence type="ECO:0000313" key="1">
    <source>
        <dbReference type="EMBL" id="KAJ8974352.1"/>
    </source>
</evidence>
<reference evidence="1" key="1">
    <citation type="journal article" date="2023" name="Insect Mol. Biol.">
        <title>Genome sequencing provides insights into the evolution of gene families encoding plant cell wall-degrading enzymes in longhorned beetles.</title>
        <authorList>
            <person name="Shin N.R."/>
            <person name="Okamura Y."/>
            <person name="Kirsch R."/>
            <person name="Pauchet Y."/>
        </authorList>
    </citation>
    <scope>NUCLEOTIDE SEQUENCE</scope>
    <source>
        <strain evidence="1">MMC_N1</strain>
    </source>
</reference>
<comment type="caution">
    <text evidence="1">The sequence shown here is derived from an EMBL/GenBank/DDBJ whole genome shotgun (WGS) entry which is preliminary data.</text>
</comment>
<organism evidence="1 2">
    <name type="scientific">Molorchus minor</name>
    <dbReference type="NCBI Taxonomy" id="1323400"/>
    <lineage>
        <taxon>Eukaryota</taxon>
        <taxon>Metazoa</taxon>
        <taxon>Ecdysozoa</taxon>
        <taxon>Arthropoda</taxon>
        <taxon>Hexapoda</taxon>
        <taxon>Insecta</taxon>
        <taxon>Pterygota</taxon>
        <taxon>Neoptera</taxon>
        <taxon>Endopterygota</taxon>
        <taxon>Coleoptera</taxon>
        <taxon>Polyphaga</taxon>
        <taxon>Cucujiformia</taxon>
        <taxon>Chrysomeloidea</taxon>
        <taxon>Cerambycidae</taxon>
        <taxon>Lamiinae</taxon>
        <taxon>Monochamini</taxon>
        <taxon>Molorchus</taxon>
    </lineage>
</organism>
<dbReference type="EMBL" id="JAPWTJ010001012">
    <property type="protein sequence ID" value="KAJ8974352.1"/>
    <property type="molecule type" value="Genomic_DNA"/>
</dbReference>